<dbReference type="CDD" id="cd08948">
    <property type="entry name" value="5beta-POR_like_SDR_a"/>
    <property type="match status" value="1"/>
</dbReference>
<sequence length="347" mass="37761">MPHALIAGGLGVIGRNLADHFSALPDWRVTALSRRTPDFETSAAYLSVDLLDTAATKAAIAPLTDVTHLFFAAYQEHADPKDLVSVNTAMLTSLVEATEAASPAFRRAMLYEGAKYYGVHIGEFRTPAKESDPRHMPPNFYYDQEDYLLGAAAGKAWDAVVMRPDVVCGFAVGNPMNLAMVIAVYAAISKELGLPLKFPGTATCYGKLAQVTDAAQLAAGTEWAALNAVGGEAYNLTNGDLFRWNQIWPAFAAAFGMEVGDVQTISLTEFMADKGPVWDRIVAKHGLLPVPYDKVASWGFGDFVFNCDYDVISSTTKIRQAGFAPVVDSEAMFLRLFQEFRERKVIP</sequence>
<dbReference type="InterPro" id="IPR055222">
    <property type="entry name" value="PRISE-like_Rossmann-fold"/>
</dbReference>
<organism evidence="2 3">
    <name type="scientific">Acuticoccus mangrovi</name>
    <dbReference type="NCBI Taxonomy" id="2796142"/>
    <lineage>
        <taxon>Bacteria</taxon>
        <taxon>Pseudomonadati</taxon>
        <taxon>Pseudomonadota</taxon>
        <taxon>Alphaproteobacteria</taxon>
        <taxon>Hyphomicrobiales</taxon>
        <taxon>Amorphaceae</taxon>
        <taxon>Acuticoccus</taxon>
    </lineage>
</organism>
<name>A0A934MJT0_9HYPH</name>
<keyword evidence="3" id="KW-1185">Reference proteome</keyword>
<proteinExistence type="predicted"/>
<dbReference type="EMBL" id="JAEKJA010000033">
    <property type="protein sequence ID" value="MBJ3778631.1"/>
    <property type="molecule type" value="Genomic_DNA"/>
</dbReference>
<dbReference type="SUPFAM" id="SSF51735">
    <property type="entry name" value="NAD(P)-binding Rossmann-fold domains"/>
    <property type="match status" value="1"/>
</dbReference>
<dbReference type="Pfam" id="PF22917">
    <property type="entry name" value="PRISE"/>
    <property type="match status" value="1"/>
</dbReference>
<accession>A0A934MJT0</accession>
<dbReference type="PANTHER" id="PTHR32487">
    <property type="entry name" value="3-OXO-DELTA(4,5)-STEROID 5-BETA-REDUCTASE"/>
    <property type="match status" value="1"/>
</dbReference>
<comment type="caution">
    <text evidence="2">The sequence shown here is derived from an EMBL/GenBank/DDBJ whole genome shotgun (WGS) entry which is preliminary data.</text>
</comment>
<protein>
    <submittedName>
        <fullName evidence="2">SDR family oxidoreductase</fullName>
    </submittedName>
</protein>
<evidence type="ECO:0000313" key="2">
    <source>
        <dbReference type="EMBL" id="MBJ3778631.1"/>
    </source>
</evidence>
<evidence type="ECO:0000313" key="3">
    <source>
        <dbReference type="Proteomes" id="UP000609531"/>
    </source>
</evidence>
<reference evidence="2" key="1">
    <citation type="submission" date="2020-12" db="EMBL/GenBank/DDBJ databases">
        <title>Bacterial taxonomy.</title>
        <authorList>
            <person name="Pan X."/>
        </authorList>
    </citation>
    <scope>NUCLEOTIDE SEQUENCE</scope>
    <source>
        <strain evidence="2">B2012</strain>
    </source>
</reference>
<dbReference type="InterPro" id="IPR036291">
    <property type="entry name" value="NAD(P)-bd_dom_sf"/>
</dbReference>
<dbReference type="AlphaFoldDB" id="A0A934MJT0"/>
<feature type="domain" description="PRISE-like Rossmann-fold" evidence="1">
    <location>
        <begin position="54"/>
        <end position="347"/>
    </location>
</feature>
<dbReference type="Gene3D" id="3.40.50.720">
    <property type="entry name" value="NAD(P)-binding Rossmann-like Domain"/>
    <property type="match status" value="1"/>
</dbReference>
<dbReference type="PANTHER" id="PTHR32487:SF0">
    <property type="entry name" value="3-OXO-DELTA(4,5)-STEROID 5-BETA-REDUCTASE"/>
    <property type="match status" value="1"/>
</dbReference>
<dbReference type="Proteomes" id="UP000609531">
    <property type="component" value="Unassembled WGS sequence"/>
</dbReference>
<evidence type="ECO:0000259" key="1">
    <source>
        <dbReference type="Pfam" id="PF22917"/>
    </source>
</evidence>
<gene>
    <name evidence="2" type="ORF">JCR33_23220</name>
</gene>
<dbReference type="RefSeq" id="WP_198884535.1">
    <property type="nucleotide sequence ID" value="NZ_JAEKJA010000033.1"/>
</dbReference>